<dbReference type="RefSeq" id="WP_092043881.1">
    <property type="nucleotide sequence ID" value="NZ_FOTK01000025.1"/>
</dbReference>
<evidence type="ECO:0000313" key="6">
    <source>
        <dbReference type="Proteomes" id="UP000199048"/>
    </source>
</evidence>
<dbReference type="InterPro" id="IPR021140">
    <property type="entry name" value="Inh/Omp19"/>
</dbReference>
<dbReference type="STRING" id="582667.SAMN05192568_102549"/>
<feature type="signal peptide" evidence="3">
    <location>
        <begin position="1"/>
        <end position="21"/>
    </location>
</feature>
<accession>A0A1I4PKZ3</accession>
<proteinExistence type="predicted"/>
<keyword evidence="6" id="KW-1185">Reference proteome</keyword>
<feature type="chain" id="PRO_5011476189" evidence="3">
    <location>
        <begin position="22"/>
        <end position="301"/>
    </location>
</feature>
<name>A0A1I4PKZ3_9HYPH</name>
<evidence type="ECO:0000259" key="4">
    <source>
        <dbReference type="Pfam" id="PF02974"/>
    </source>
</evidence>
<feature type="region of interest" description="Disordered" evidence="2">
    <location>
        <begin position="23"/>
        <end position="74"/>
    </location>
</feature>
<dbReference type="EMBL" id="FOTK01000025">
    <property type="protein sequence ID" value="SFM28479.1"/>
    <property type="molecule type" value="Genomic_DNA"/>
</dbReference>
<feature type="domain" description="Alkaline proteinase inhibitor/ Outer membrane lipoprotein Omp19" evidence="4">
    <location>
        <begin position="64"/>
        <end position="156"/>
    </location>
</feature>
<dbReference type="Proteomes" id="UP000199048">
    <property type="component" value="Unassembled WGS sequence"/>
</dbReference>
<feature type="compositionally biased region" description="Pro residues" evidence="2">
    <location>
        <begin position="47"/>
        <end position="59"/>
    </location>
</feature>
<dbReference type="AlphaFoldDB" id="A0A1I4PKZ3"/>
<dbReference type="SUPFAM" id="SSF50882">
    <property type="entry name" value="beta-Barrel protease inhibitors"/>
    <property type="match status" value="2"/>
</dbReference>
<sequence length="301" mass="31772">MKPALAALLAALALAPRPAAAQQDFAAPPTAPEPSLLDPGTLAAPPVETPVAPPAPPSLPERLTEVPGTWDLSRDGTNRRCVMTLRSEAGEAGQRISFPAGCRRALPVVSGIAGWLFSDRGVRLVDRNVRPILEFVRRPDQRSLVAKTEGGETYSLVPLDIAAMRPAASAAPDLAGIEAAPAPSAFQTAPAVPAELQRSPTATTTATAAPGPAPGVYALDRFQARDTCRITLDGTGGGVHVVPGCHDGGLEVFDPVRWRYANGRMTLTAKRGHTIDLVPTDDGRWRREPEVGTTFVLRRLD</sequence>
<dbReference type="Gene3D" id="2.40.128.10">
    <property type="match status" value="2"/>
</dbReference>
<reference evidence="6" key="1">
    <citation type="submission" date="2016-10" db="EMBL/GenBank/DDBJ databases">
        <authorList>
            <person name="Varghese N."/>
            <person name="Submissions S."/>
        </authorList>
    </citation>
    <scope>NUCLEOTIDE SEQUENCE [LARGE SCALE GENOMIC DNA]</scope>
    <source>
        <strain evidence="6">BL36</strain>
    </source>
</reference>
<keyword evidence="1 3" id="KW-0732">Signal</keyword>
<evidence type="ECO:0000256" key="2">
    <source>
        <dbReference type="SAM" id="MobiDB-lite"/>
    </source>
</evidence>
<evidence type="ECO:0000256" key="1">
    <source>
        <dbReference type="ARBA" id="ARBA00022729"/>
    </source>
</evidence>
<evidence type="ECO:0000256" key="3">
    <source>
        <dbReference type="SAM" id="SignalP"/>
    </source>
</evidence>
<gene>
    <name evidence="5" type="ORF">SAMN05192568_102549</name>
</gene>
<evidence type="ECO:0000313" key="5">
    <source>
        <dbReference type="EMBL" id="SFM28479.1"/>
    </source>
</evidence>
<protein>
    <submittedName>
        <fullName evidence="5">Protease inhibitor Inh</fullName>
    </submittedName>
</protein>
<dbReference type="GO" id="GO:0004866">
    <property type="term" value="F:endopeptidase inhibitor activity"/>
    <property type="evidence" value="ECO:0007669"/>
    <property type="project" value="InterPro"/>
</dbReference>
<organism evidence="5 6">
    <name type="scientific">Methylobacterium pseudosasicola</name>
    <dbReference type="NCBI Taxonomy" id="582667"/>
    <lineage>
        <taxon>Bacteria</taxon>
        <taxon>Pseudomonadati</taxon>
        <taxon>Pseudomonadota</taxon>
        <taxon>Alphaproteobacteria</taxon>
        <taxon>Hyphomicrobiales</taxon>
        <taxon>Methylobacteriaceae</taxon>
        <taxon>Methylobacterium</taxon>
    </lineage>
</organism>
<dbReference type="Pfam" id="PF02974">
    <property type="entry name" value="Inh"/>
    <property type="match status" value="1"/>
</dbReference>
<dbReference type="InterPro" id="IPR016085">
    <property type="entry name" value="Protease_inh_B-barrel_dom"/>
</dbReference>
<dbReference type="OrthoDB" id="8446360at2"/>